<dbReference type="RefSeq" id="XP_045954156.1">
    <property type="nucleotide sequence ID" value="XM_046103680.1"/>
</dbReference>
<dbReference type="Proteomes" id="UP000758603">
    <property type="component" value="Unassembled WGS sequence"/>
</dbReference>
<dbReference type="AlphaFoldDB" id="A0A9P8UCM6"/>
<dbReference type="EMBL" id="JAGPXC010000008">
    <property type="protein sequence ID" value="KAH6647644.1"/>
    <property type="molecule type" value="Genomic_DNA"/>
</dbReference>
<proteinExistence type="predicted"/>
<protein>
    <submittedName>
        <fullName evidence="1">Uncharacterized protein</fullName>
    </submittedName>
</protein>
<evidence type="ECO:0000313" key="2">
    <source>
        <dbReference type="Proteomes" id="UP000758603"/>
    </source>
</evidence>
<dbReference type="PROSITE" id="PS51257">
    <property type="entry name" value="PROKAR_LIPOPROTEIN"/>
    <property type="match status" value="1"/>
</dbReference>
<accession>A0A9P8UCM6</accession>
<sequence>MRGCKTTLIGAIALGCVARMPWVGVCYGSRTSTLQRIPSRWDYCCLELLGQASSRMIHVLLRINNPRKYGEQER</sequence>
<evidence type="ECO:0000313" key="1">
    <source>
        <dbReference type="EMBL" id="KAH6647644.1"/>
    </source>
</evidence>
<organism evidence="1 2">
    <name type="scientific">Truncatella angustata</name>
    <dbReference type="NCBI Taxonomy" id="152316"/>
    <lineage>
        <taxon>Eukaryota</taxon>
        <taxon>Fungi</taxon>
        <taxon>Dikarya</taxon>
        <taxon>Ascomycota</taxon>
        <taxon>Pezizomycotina</taxon>
        <taxon>Sordariomycetes</taxon>
        <taxon>Xylariomycetidae</taxon>
        <taxon>Amphisphaeriales</taxon>
        <taxon>Sporocadaceae</taxon>
        <taxon>Truncatella</taxon>
    </lineage>
</organism>
<dbReference type="GeneID" id="70132571"/>
<gene>
    <name evidence="1" type="ORF">BKA67DRAFT_578134</name>
</gene>
<comment type="caution">
    <text evidence="1">The sequence shown here is derived from an EMBL/GenBank/DDBJ whole genome shotgun (WGS) entry which is preliminary data.</text>
</comment>
<name>A0A9P8UCM6_9PEZI</name>
<reference evidence="1" key="1">
    <citation type="journal article" date="2021" name="Nat. Commun.">
        <title>Genetic determinants of endophytism in the Arabidopsis root mycobiome.</title>
        <authorList>
            <person name="Mesny F."/>
            <person name="Miyauchi S."/>
            <person name="Thiergart T."/>
            <person name="Pickel B."/>
            <person name="Atanasova L."/>
            <person name="Karlsson M."/>
            <person name="Huettel B."/>
            <person name="Barry K.W."/>
            <person name="Haridas S."/>
            <person name="Chen C."/>
            <person name="Bauer D."/>
            <person name="Andreopoulos W."/>
            <person name="Pangilinan J."/>
            <person name="LaButti K."/>
            <person name="Riley R."/>
            <person name="Lipzen A."/>
            <person name="Clum A."/>
            <person name="Drula E."/>
            <person name="Henrissat B."/>
            <person name="Kohler A."/>
            <person name="Grigoriev I.V."/>
            <person name="Martin F.M."/>
            <person name="Hacquard S."/>
        </authorList>
    </citation>
    <scope>NUCLEOTIDE SEQUENCE</scope>
    <source>
        <strain evidence="1">MPI-SDFR-AT-0073</strain>
    </source>
</reference>
<keyword evidence="2" id="KW-1185">Reference proteome</keyword>